<evidence type="ECO:0000256" key="10">
    <source>
        <dbReference type="SAM" id="Phobius"/>
    </source>
</evidence>
<evidence type="ECO:0000256" key="6">
    <source>
        <dbReference type="ARBA" id="ARBA00022989"/>
    </source>
</evidence>
<dbReference type="RefSeq" id="WP_062177606.1">
    <property type="nucleotide sequence ID" value="NZ_BBXL01000003.1"/>
</dbReference>
<dbReference type="Proteomes" id="UP000184480">
    <property type="component" value="Unassembled WGS sequence"/>
</dbReference>
<name>A0A1M4YLS9_9BACT</name>
<feature type="transmembrane region" description="Helical" evidence="10">
    <location>
        <begin position="146"/>
        <end position="164"/>
    </location>
</feature>
<dbReference type="InterPro" id="IPR028362">
    <property type="entry name" value="AlgI"/>
</dbReference>
<evidence type="ECO:0000256" key="5">
    <source>
        <dbReference type="ARBA" id="ARBA00022692"/>
    </source>
</evidence>
<dbReference type="OrthoDB" id="9805788at2"/>
<comment type="subcellular location">
    <subcellularLocation>
        <location evidence="1">Cell membrane</location>
        <topology evidence="1">Multi-pass membrane protein</topology>
    </subcellularLocation>
</comment>
<feature type="transmembrane region" description="Helical" evidence="10">
    <location>
        <begin position="31"/>
        <end position="49"/>
    </location>
</feature>
<dbReference type="PANTHER" id="PTHR13285">
    <property type="entry name" value="ACYLTRANSFERASE"/>
    <property type="match status" value="1"/>
</dbReference>
<evidence type="ECO:0000256" key="1">
    <source>
        <dbReference type="ARBA" id="ARBA00004651"/>
    </source>
</evidence>
<feature type="transmembrane region" description="Helical" evidence="10">
    <location>
        <begin position="107"/>
        <end position="126"/>
    </location>
</feature>
<dbReference type="AlphaFoldDB" id="A0A1M4YLS9"/>
<organism evidence="11 12">
    <name type="scientific">Dysgonomonas macrotermitis</name>
    <dbReference type="NCBI Taxonomy" id="1346286"/>
    <lineage>
        <taxon>Bacteria</taxon>
        <taxon>Pseudomonadati</taxon>
        <taxon>Bacteroidota</taxon>
        <taxon>Bacteroidia</taxon>
        <taxon>Bacteroidales</taxon>
        <taxon>Dysgonomonadaceae</taxon>
        <taxon>Dysgonomonas</taxon>
    </lineage>
</organism>
<sequence length="501" mass="58475">MLLTALESLLTQIPNRDEIVSWFVYDPKYPLLFSSGLFLGFFLVFYLIYIFTRNHRAFRTVYVILFSLFYYYKAGGEFVLLLVFSAVINYILSETMDLSRKQFKRKLILTFTVLLNLSVLAYYKYTNFFIDNINTWFGESIPLQNIILPIGISFYTFQAISYSVDLYRKQLRPARNVFDFAFYLCFFPQLVAGPIVRAKSFLPQALRKINLTKQEAGFALFLIISGLIKKTVISDYISINFVDRVFSNPLVYTPFESLMAAYGYTLQIFCDFSGYSDMAIGIALLMGFKLPENFRTPYKSTSVTEFWKRWHISLSSWLRDYLYIPLGGNRKGKFRTYLNLFLTMLIGGLWHGAAWKYIIWGALHGGALVVERFFKQWIRLPEKNILVNFICALLTFHFVVFCWIFFKADSYETAVSMINHISTIDYAPDEWLVILEAYRNVFIVILIGYAMHFTPNKVVNTIQSGFEKLPFWGKAIIVGFVFWLVYVTASSEPQPFIYFQF</sequence>
<evidence type="ECO:0000256" key="4">
    <source>
        <dbReference type="ARBA" id="ARBA00022679"/>
    </source>
</evidence>
<feature type="transmembrane region" description="Helical" evidence="10">
    <location>
        <begin position="176"/>
        <end position="196"/>
    </location>
</feature>
<dbReference type="PIRSF" id="PIRSF016636">
    <property type="entry name" value="AlgI_DltB"/>
    <property type="match status" value="1"/>
</dbReference>
<keyword evidence="3 9" id="KW-1003">Cell membrane</keyword>
<evidence type="ECO:0000256" key="7">
    <source>
        <dbReference type="ARBA" id="ARBA00023136"/>
    </source>
</evidence>
<dbReference type="STRING" id="1346286.SAMN05444362_103202"/>
<evidence type="ECO:0000256" key="2">
    <source>
        <dbReference type="ARBA" id="ARBA00010323"/>
    </source>
</evidence>
<comment type="similarity">
    <text evidence="2 9">Belongs to the membrane-bound acyltransferase family.</text>
</comment>
<accession>A0A1M4YLS9</accession>
<feature type="transmembrane region" description="Helical" evidence="10">
    <location>
        <begin position="334"/>
        <end position="351"/>
    </location>
</feature>
<gene>
    <name evidence="11" type="ORF">SAMN05444362_103202</name>
</gene>
<evidence type="ECO:0000313" key="12">
    <source>
        <dbReference type="Proteomes" id="UP000184480"/>
    </source>
</evidence>
<evidence type="ECO:0000313" key="11">
    <source>
        <dbReference type="EMBL" id="SHF06336.1"/>
    </source>
</evidence>
<dbReference type="Pfam" id="PF03062">
    <property type="entry name" value="MBOAT"/>
    <property type="match status" value="1"/>
</dbReference>
<keyword evidence="5 10" id="KW-0812">Transmembrane</keyword>
<keyword evidence="12" id="KW-1185">Reference proteome</keyword>
<feature type="transmembrane region" description="Helical" evidence="10">
    <location>
        <begin position="78"/>
        <end position="95"/>
    </location>
</feature>
<evidence type="ECO:0000256" key="9">
    <source>
        <dbReference type="PIRNR" id="PIRNR016636"/>
    </source>
</evidence>
<dbReference type="GO" id="GO:0005886">
    <property type="term" value="C:plasma membrane"/>
    <property type="evidence" value="ECO:0007669"/>
    <property type="project" value="UniProtKB-SubCell"/>
</dbReference>
<dbReference type="InterPro" id="IPR004299">
    <property type="entry name" value="MBOAT_fam"/>
</dbReference>
<dbReference type="GO" id="GO:0042121">
    <property type="term" value="P:alginic acid biosynthetic process"/>
    <property type="evidence" value="ECO:0007669"/>
    <property type="project" value="InterPro"/>
</dbReference>
<dbReference type="PIRSF" id="PIRSF500217">
    <property type="entry name" value="AlgI"/>
    <property type="match status" value="1"/>
</dbReference>
<keyword evidence="6 10" id="KW-1133">Transmembrane helix</keyword>
<keyword evidence="7 9" id="KW-0472">Membrane</keyword>
<protein>
    <submittedName>
        <fullName evidence="11">D-alanyl-lipoteichoic acid acyltransferase DltB, MBOAT superfamily</fullName>
    </submittedName>
</protein>
<dbReference type="InterPro" id="IPR024194">
    <property type="entry name" value="Ac/AlaTfrase_AlgI/DltB"/>
</dbReference>
<keyword evidence="8 9" id="KW-0012">Acyltransferase</keyword>
<evidence type="ECO:0000256" key="8">
    <source>
        <dbReference type="ARBA" id="ARBA00023315"/>
    </source>
</evidence>
<proteinExistence type="inferred from homology"/>
<dbReference type="InterPro" id="IPR051085">
    <property type="entry name" value="MB_O-acyltransferase"/>
</dbReference>
<feature type="transmembrane region" description="Helical" evidence="10">
    <location>
        <begin position="431"/>
        <end position="450"/>
    </location>
</feature>
<reference evidence="12" key="1">
    <citation type="submission" date="2016-11" db="EMBL/GenBank/DDBJ databases">
        <authorList>
            <person name="Varghese N."/>
            <person name="Submissions S."/>
        </authorList>
    </citation>
    <scope>NUCLEOTIDE SEQUENCE [LARGE SCALE GENOMIC DNA]</scope>
    <source>
        <strain evidence="12">DSM 27370</strain>
    </source>
</reference>
<dbReference type="EMBL" id="FQUC01000003">
    <property type="protein sequence ID" value="SHF06336.1"/>
    <property type="molecule type" value="Genomic_DNA"/>
</dbReference>
<evidence type="ECO:0000256" key="3">
    <source>
        <dbReference type="ARBA" id="ARBA00022475"/>
    </source>
</evidence>
<feature type="transmembrane region" description="Helical" evidence="10">
    <location>
        <begin position="386"/>
        <end position="406"/>
    </location>
</feature>
<keyword evidence="4 9" id="KW-0808">Transferase</keyword>
<dbReference type="GO" id="GO:0016746">
    <property type="term" value="F:acyltransferase activity"/>
    <property type="evidence" value="ECO:0007669"/>
    <property type="project" value="UniProtKB-KW"/>
</dbReference>
<dbReference type="PANTHER" id="PTHR13285:SF23">
    <property type="entry name" value="TEICHOIC ACID D-ALANYLTRANSFERASE"/>
    <property type="match status" value="1"/>
</dbReference>
<feature type="transmembrane region" description="Helical" evidence="10">
    <location>
        <begin position="471"/>
        <end position="489"/>
    </location>
</feature>
<feature type="transmembrane region" description="Helical" evidence="10">
    <location>
        <begin position="216"/>
        <end position="237"/>
    </location>
</feature>